<name>A0ABR1YKH6_9PEZI</name>
<evidence type="ECO:0008006" key="4">
    <source>
        <dbReference type="Google" id="ProtNLM"/>
    </source>
</evidence>
<protein>
    <recommendedName>
        <fullName evidence="4">Secreted protein</fullName>
    </recommendedName>
</protein>
<evidence type="ECO:0000256" key="1">
    <source>
        <dbReference type="SAM" id="SignalP"/>
    </source>
</evidence>
<keyword evidence="3" id="KW-1185">Reference proteome</keyword>
<organism evidence="2 3">
    <name type="scientific">Phyllosticta capitalensis</name>
    <dbReference type="NCBI Taxonomy" id="121624"/>
    <lineage>
        <taxon>Eukaryota</taxon>
        <taxon>Fungi</taxon>
        <taxon>Dikarya</taxon>
        <taxon>Ascomycota</taxon>
        <taxon>Pezizomycotina</taxon>
        <taxon>Dothideomycetes</taxon>
        <taxon>Dothideomycetes incertae sedis</taxon>
        <taxon>Botryosphaeriales</taxon>
        <taxon>Phyllostictaceae</taxon>
        <taxon>Phyllosticta</taxon>
    </lineage>
</organism>
<sequence>MFPAYVLFSLFCNDSFALPLTVSHWRISSGMPHRPLSILQCSSSFFHRHEIPEEPHGMHSSGLLPLQSNCSITIFNPKLLARFPSHCWCARN</sequence>
<feature type="signal peptide" evidence="1">
    <location>
        <begin position="1"/>
        <end position="17"/>
    </location>
</feature>
<proteinExistence type="predicted"/>
<evidence type="ECO:0000313" key="3">
    <source>
        <dbReference type="Proteomes" id="UP001492380"/>
    </source>
</evidence>
<dbReference type="EMBL" id="JBBWRZ010000007">
    <property type="protein sequence ID" value="KAK8231995.1"/>
    <property type="molecule type" value="Genomic_DNA"/>
</dbReference>
<feature type="chain" id="PRO_5046735717" description="Secreted protein" evidence="1">
    <location>
        <begin position="18"/>
        <end position="92"/>
    </location>
</feature>
<keyword evidence="1" id="KW-0732">Signal</keyword>
<evidence type="ECO:0000313" key="2">
    <source>
        <dbReference type="EMBL" id="KAK8231995.1"/>
    </source>
</evidence>
<dbReference type="Proteomes" id="UP001492380">
    <property type="component" value="Unassembled WGS sequence"/>
</dbReference>
<gene>
    <name evidence="2" type="ORF">HDK90DRAFT_292857</name>
</gene>
<accession>A0ABR1YKH6</accession>
<comment type="caution">
    <text evidence="2">The sequence shown here is derived from an EMBL/GenBank/DDBJ whole genome shotgun (WGS) entry which is preliminary data.</text>
</comment>
<reference evidence="2 3" key="1">
    <citation type="submission" date="2024-04" db="EMBL/GenBank/DDBJ databases">
        <title>Phyllosticta paracitricarpa is synonymous to the EU quarantine fungus P. citricarpa based on phylogenomic analyses.</title>
        <authorList>
            <consortium name="Lawrence Berkeley National Laboratory"/>
            <person name="Van Ingen-Buijs V.A."/>
            <person name="Van Westerhoven A.C."/>
            <person name="Haridas S."/>
            <person name="Skiadas P."/>
            <person name="Martin F."/>
            <person name="Groenewald J.Z."/>
            <person name="Crous P.W."/>
            <person name="Seidl M.F."/>
        </authorList>
    </citation>
    <scope>NUCLEOTIDE SEQUENCE [LARGE SCALE GENOMIC DNA]</scope>
    <source>
        <strain evidence="2 3">CBS 123374</strain>
    </source>
</reference>